<protein>
    <submittedName>
        <fullName evidence="1">Erythrocyte membrane protein 1</fullName>
    </submittedName>
</protein>
<dbReference type="EMBL" id="KC678499">
    <property type="protein sequence ID" value="AHI95384.1"/>
    <property type="molecule type" value="mRNA"/>
</dbReference>
<name>A0A023JGS8_PLAFA</name>
<gene>
    <name evidence="1" type="primary">var</name>
</gene>
<organism evidence="1">
    <name type="scientific">Plasmodium falciparum</name>
    <name type="common">malaria parasite P. falciparum</name>
    <dbReference type="NCBI Taxonomy" id="5833"/>
    <lineage>
        <taxon>Eukaryota</taxon>
        <taxon>Sar</taxon>
        <taxon>Alveolata</taxon>
        <taxon>Apicomplexa</taxon>
        <taxon>Aconoidasida</taxon>
        <taxon>Haemosporida</taxon>
        <taxon>Plasmodiidae</taxon>
        <taxon>Plasmodium</taxon>
        <taxon>Plasmodium (Laverania)</taxon>
    </lineage>
</organism>
<feature type="non-terminal residue" evidence="1">
    <location>
        <position position="108"/>
    </location>
</feature>
<proteinExistence type="evidence at transcript level"/>
<evidence type="ECO:0000313" key="1">
    <source>
        <dbReference type="EMBL" id="AHI95384.1"/>
    </source>
</evidence>
<dbReference type="AlphaFoldDB" id="A0A023JGS8"/>
<accession>A0A023JGS8</accession>
<reference evidence="1" key="1">
    <citation type="submission" date="2013-02" db="EMBL/GenBank/DDBJ databases">
        <title>Differential var gene expression is associated with cerebral malaria pathology.</title>
        <authorList>
            <person name="Tembo D.L."/>
            <person name="Nyoni B."/>
            <person name="Murikoli R.V."/>
            <person name="Milner D.A."/>
            <person name="Berriman M."/>
            <person name="Rogerson S.J."/>
            <person name="Taylor T.E."/>
            <person name="Molyneux M.E."/>
            <person name="Mandala W.L."/>
            <person name="Craig A.G."/>
            <person name="Montgomery J."/>
        </authorList>
    </citation>
    <scope>NUCLEOTIDE SEQUENCE</scope>
</reference>
<feature type="non-terminal residue" evidence="1">
    <location>
        <position position="1"/>
    </location>
</feature>
<sequence length="108" mass="12144">ARSVAGIGDIVRGKDLFLGHRQRKLEVGEGLQSGFGTQYDNDPAGQVLGAAENSEYGRSAEIYDVWQYLTPVPARVAIYIHKFQRCGSTLWKENRRPHRKETVPPDFV</sequence>